<dbReference type="InterPro" id="IPR006145">
    <property type="entry name" value="PsdUridine_synth_RsuA/RluA"/>
</dbReference>
<keyword evidence="7" id="KW-1185">Reference proteome</keyword>
<dbReference type="EMBL" id="JBHSAO010000008">
    <property type="protein sequence ID" value="MFC4024450.1"/>
    <property type="molecule type" value="Genomic_DNA"/>
</dbReference>
<evidence type="ECO:0000256" key="2">
    <source>
        <dbReference type="ARBA" id="ARBA00010876"/>
    </source>
</evidence>
<sequence>MKWVIDKQHTGMIIREYLQHVHGFSRRIIIAVKHDGGSIQVNGIKQNVRYKLVEGDVLEIEFPKEKVSRALNPEKMNLNIVYEDDAVIVLDKPAGMATMPSPNHLSGTMANGLLAHYEHHHNESNTVHVVTRLDADTSGLVLIAKDRYSHSLLAVSQKSGKIKRTYTAIVEGMLNSGSGTINEPIARKTGSIIEREVNETGKQAETHYFKQKSIGDHTLVAIELETGRTHQIRVHFSYLGHPLAGDDLYGGSLTLMTRQALHCCELSFEHPITKQRIQLQTDLPKDMQEVISRVNFRGNH</sequence>
<evidence type="ECO:0000256" key="3">
    <source>
        <dbReference type="PROSITE-ProRule" id="PRU00182"/>
    </source>
</evidence>
<comment type="catalytic activity">
    <reaction evidence="1 4">
        <text>a uridine in RNA = a pseudouridine in RNA</text>
        <dbReference type="Rhea" id="RHEA:48348"/>
        <dbReference type="Rhea" id="RHEA-COMP:12068"/>
        <dbReference type="Rhea" id="RHEA-COMP:12069"/>
        <dbReference type="ChEBI" id="CHEBI:65314"/>
        <dbReference type="ChEBI" id="CHEBI:65315"/>
    </reaction>
</comment>
<reference evidence="7" key="1">
    <citation type="journal article" date="2019" name="Int. J. Syst. Evol. Microbiol.">
        <title>The Global Catalogue of Microorganisms (GCM) 10K type strain sequencing project: providing services to taxonomists for standard genome sequencing and annotation.</title>
        <authorList>
            <consortium name="The Broad Institute Genomics Platform"/>
            <consortium name="The Broad Institute Genome Sequencing Center for Infectious Disease"/>
            <person name="Wu L."/>
            <person name="Ma J."/>
        </authorList>
    </citation>
    <scope>NUCLEOTIDE SEQUENCE [LARGE SCALE GENOMIC DNA]</scope>
    <source>
        <strain evidence="7">IBRC-M 10703</strain>
    </source>
</reference>
<evidence type="ECO:0000256" key="1">
    <source>
        <dbReference type="ARBA" id="ARBA00000073"/>
    </source>
</evidence>
<comment type="similarity">
    <text evidence="2 4">Belongs to the pseudouridine synthase RluA family.</text>
</comment>
<dbReference type="Pfam" id="PF00849">
    <property type="entry name" value="PseudoU_synth_2"/>
    <property type="match status" value="1"/>
</dbReference>
<dbReference type="PROSITE" id="PS01129">
    <property type="entry name" value="PSI_RLU"/>
    <property type="match status" value="1"/>
</dbReference>
<dbReference type="EC" id="5.4.99.-" evidence="4"/>
<evidence type="ECO:0000313" key="7">
    <source>
        <dbReference type="Proteomes" id="UP001595772"/>
    </source>
</evidence>
<keyword evidence="3" id="KW-0694">RNA-binding</keyword>
<feature type="domain" description="Pseudouridine synthase RsuA/RluA-like" evidence="5">
    <location>
        <begin position="87"/>
        <end position="237"/>
    </location>
</feature>
<evidence type="ECO:0000259" key="5">
    <source>
        <dbReference type="Pfam" id="PF00849"/>
    </source>
</evidence>
<dbReference type="InterPro" id="IPR006225">
    <property type="entry name" value="PsdUridine_synth_RluC/D"/>
</dbReference>
<evidence type="ECO:0000313" key="6">
    <source>
        <dbReference type="EMBL" id="MFC4024450.1"/>
    </source>
</evidence>
<dbReference type="InterPro" id="IPR006224">
    <property type="entry name" value="PsdUridine_synth_RluA-like_CS"/>
</dbReference>
<dbReference type="RefSeq" id="WP_379496944.1">
    <property type="nucleotide sequence ID" value="NZ_JBHSAO010000008.1"/>
</dbReference>
<gene>
    <name evidence="6" type="ORF">ACFOUV_11655</name>
</gene>
<dbReference type="CDD" id="cd02869">
    <property type="entry name" value="PseudoU_synth_RluA_like"/>
    <property type="match status" value="1"/>
</dbReference>
<evidence type="ECO:0000256" key="4">
    <source>
        <dbReference type="RuleBase" id="RU362028"/>
    </source>
</evidence>
<protein>
    <recommendedName>
        <fullName evidence="4">Pseudouridine synthase</fullName>
        <ecNumber evidence="4">5.4.99.-</ecNumber>
    </recommendedName>
</protein>
<comment type="caution">
    <text evidence="6">The sequence shown here is derived from an EMBL/GenBank/DDBJ whole genome shotgun (WGS) entry which is preliminary data.</text>
</comment>
<dbReference type="Proteomes" id="UP001595772">
    <property type="component" value="Unassembled WGS sequence"/>
</dbReference>
<proteinExistence type="inferred from homology"/>
<name>A0ABV8GXQ0_9BACI</name>
<dbReference type="PANTHER" id="PTHR21600">
    <property type="entry name" value="MITOCHONDRIAL RNA PSEUDOURIDINE SYNTHASE"/>
    <property type="match status" value="1"/>
</dbReference>
<dbReference type="PROSITE" id="PS50889">
    <property type="entry name" value="S4"/>
    <property type="match status" value="1"/>
</dbReference>
<keyword evidence="4 6" id="KW-0413">Isomerase</keyword>
<dbReference type="SUPFAM" id="SSF55120">
    <property type="entry name" value="Pseudouridine synthase"/>
    <property type="match status" value="1"/>
</dbReference>
<dbReference type="Gene3D" id="3.30.2350.10">
    <property type="entry name" value="Pseudouridine synthase"/>
    <property type="match status" value="1"/>
</dbReference>
<comment type="function">
    <text evidence="4">Responsible for synthesis of pseudouridine from uracil.</text>
</comment>
<accession>A0ABV8GXQ0</accession>
<dbReference type="GO" id="GO:0016853">
    <property type="term" value="F:isomerase activity"/>
    <property type="evidence" value="ECO:0007669"/>
    <property type="project" value="UniProtKB-KW"/>
</dbReference>
<dbReference type="PANTHER" id="PTHR21600:SF35">
    <property type="entry name" value="PSEUDOURIDINE SYNTHASE"/>
    <property type="match status" value="1"/>
</dbReference>
<dbReference type="NCBIfam" id="TIGR00005">
    <property type="entry name" value="rluA_subfam"/>
    <property type="match status" value="1"/>
</dbReference>
<dbReference type="InterPro" id="IPR050188">
    <property type="entry name" value="RluA_PseudoU_synthase"/>
</dbReference>
<dbReference type="InterPro" id="IPR020103">
    <property type="entry name" value="PsdUridine_synth_cat_dom_sf"/>
</dbReference>
<organism evidence="6 7">
    <name type="scientific">Oceanobacillus longus</name>
    <dbReference type="NCBI Taxonomy" id="930120"/>
    <lineage>
        <taxon>Bacteria</taxon>
        <taxon>Bacillati</taxon>
        <taxon>Bacillota</taxon>
        <taxon>Bacilli</taxon>
        <taxon>Bacillales</taxon>
        <taxon>Bacillaceae</taxon>
        <taxon>Oceanobacillus</taxon>
    </lineage>
</organism>